<dbReference type="SUPFAM" id="SSF46785">
    <property type="entry name" value="Winged helix' DNA-binding domain"/>
    <property type="match status" value="1"/>
</dbReference>
<dbReference type="PROSITE" id="PS50931">
    <property type="entry name" value="HTH_LYSR"/>
    <property type="match status" value="1"/>
</dbReference>
<dbReference type="GO" id="GO:0003700">
    <property type="term" value="F:DNA-binding transcription factor activity"/>
    <property type="evidence" value="ECO:0007669"/>
    <property type="project" value="InterPro"/>
</dbReference>
<dbReference type="AlphaFoldDB" id="A0A238H2V5"/>
<dbReference type="EMBL" id="FXAN01000042">
    <property type="protein sequence ID" value="SMF99607.1"/>
    <property type="molecule type" value="Genomic_DNA"/>
</dbReference>
<evidence type="ECO:0000256" key="3">
    <source>
        <dbReference type="ARBA" id="ARBA00023125"/>
    </source>
</evidence>
<dbReference type="Gene3D" id="1.10.10.10">
    <property type="entry name" value="Winged helix-like DNA-binding domain superfamily/Winged helix DNA-binding domain"/>
    <property type="match status" value="1"/>
</dbReference>
<dbReference type="InterPro" id="IPR058163">
    <property type="entry name" value="LysR-type_TF_proteobact-type"/>
</dbReference>
<evidence type="ECO:0000259" key="5">
    <source>
        <dbReference type="PROSITE" id="PS50931"/>
    </source>
</evidence>
<protein>
    <submittedName>
        <fullName evidence="6">Transcriptional regulator, LysR family</fullName>
    </submittedName>
</protein>
<dbReference type="InterPro" id="IPR000847">
    <property type="entry name" value="LysR_HTH_N"/>
</dbReference>
<dbReference type="InterPro" id="IPR036388">
    <property type="entry name" value="WH-like_DNA-bd_sf"/>
</dbReference>
<dbReference type="GO" id="GO:0006351">
    <property type="term" value="P:DNA-templated transcription"/>
    <property type="evidence" value="ECO:0007669"/>
    <property type="project" value="TreeGrafter"/>
</dbReference>
<comment type="similarity">
    <text evidence="1">Belongs to the LysR transcriptional regulatory family.</text>
</comment>
<dbReference type="PANTHER" id="PTHR30537:SF35">
    <property type="entry name" value="TRANSCRIPTIONAL REGULATORY PROTEIN"/>
    <property type="match status" value="1"/>
</dbReference>
<dbReference type="FunFam" id="1.10.10.10:FF:000001">
    <property type="entry name" value="LysR family transcriptional regulator"/>
    <property type="match status" value="1"/>
</dbReference>
<dbReference type="GO" id="GO:0043565">
    <property type="term" value="F:sequence-specific DNA binding"/>
    <property type="evidence" value="ECO:0007669"/>
    <property type="project" value="TreeGrafter"/>
</dbReference>
<evidence type="ECO:0000256" key="1">
    <source>
        <dbReference type="ARBA" id="ARBA00009437"/>
    </source>
</evidence>
<evidence type="ECO:0000256" key="4">
    <source>
        <dbReference type="ARBA" id="ARBA00023163"/>
    </source>
</evidence>
<keyword evidence="2" id="KW-0805">Transcription regulation</keyword>
<evidence type="ECO:0000256" key="2">
    <source>
        <dbReference type="ARBA" id="ARBA00023015"/>
    </source>
</evidence>
<keyword evidence="4" id="KW-0804">Transcription</keyword>
<sequence length="290" mass="32865">MRVFVNVAELGSFVRAAKCIGISTAVATRHIVALENRLETRLIYRTTRSLSLTEAGSKYLISARQLLEDLEKIEEEISSVSRGPIGTLRIASSPGFAQHCLTPLLPSFMTTFPNISPDLTTTERQVDFIKEGFDVGILTSQQIRHPSTVTRSIINIRMIACASQQYLNTHGTPHHPNELEKHSVLVLSNLYLNGNKYKFTFENEIHQPKLSSRILTNNDEIIRHLALLGFGIAILPEYTVNRDIELGNLQEILSNYELPKLEMYIAYPNRQHMPIKVRSFIDYLLANFNE</sequence>
<dbReference type="Pfam" id="PF03466">
    <property type="entry name" value="LysR_substrate"/>
    <property type="match status" value="1"/>
</dbReference>
<evidence type="ECO:0000313" key="6">
    <source>
        <dbReference type="EMBL" id="SMF99607.1"/>
    </source>
</evidence>
<gene>
    <name evidence="6" type="ORF">BSIN_2790</name>
</gene>
<dbReference type="PANTHER" id="PTHR30537">
    <property type="entry name" value="HTH-TYPE TRANSCRIPTIONAL REGULATOR"/>
    <property type="match status" value="1"/>
</dbReference>
<organism evidence="6 7">
    <name type="scientific">Burkholderia singularis</name>
    <dbReference type="NCBI Taxonomy" id="1503053"/>
    <lineage>
        <taxon>Bacteria</taxon>
        <taxon>Pseudomonadati</taxon>
        <taxon>Pseudomonadota</taxon>
        <taxon>Betaproteobacteria</taxon>
        <taxon>Burkholderiales</taxon>
        <taxon>Burkholderiaceae</taxon>
        <taxon>Burkholderia</taxon>
        <taxon>pseudomallei group</taxon>
    </lineage>
</organism>
<proteinExistence type="inferred from homology"/>
<dbReference type="Gene3D" id="3.40.190.290">
    <property type="match status" value="1"/>
</dbReference>
<dbReference type="CDD" id="cd08422">
    <property type="entry name" value="PBP2_CrgA_like"/>
    <property type="match status" value="1"/>
</dbReference>
<accession>A0A238H2V5</accession>
<feature type="domain" description="HTH lysR-type" evidence="5">
    <location>
        <begin position="1"/>
        <end position="53"/>
    </location>
</feature>
<keyword evidence="3" id="KW-0238">DNA-binding</keyword>
<dbReference type="SUPFAM" id="SSF53850">
    <property type="entry name" value="Periplasmic binding protein-like II"/>
    <property type="match status" value="1"/>
</dbReference>
<dbReference type="Pfam" id="PF00126">
    <property type="entry name" value="HTH_1"/>
    <property type="match status" value="1"/>
</dbReference>
<dbReference type="InterPro" id="IPR036390">
    <property type="entry name" value="WH_DNA-bd_sf"/>
</dbReference>
<evidence type="ECO:0000313" key="7">
    <source>
        <dbReference type="Proteomes" id="UP000198460"/>
    </source>
</evidence>
<reference evidence="6 7" key="1">
    <citation type="submission" date="2017-04" db="EMBL/GenBank/DDBJ databases">
        <authorList>
            <person name="Afonso C.L."/>
            <person name="Miller P.J."/>
            <person name="Scott M.A."/>
            <person name="Spackman E."/>
            <person name="Goraichik I."/>
            <person name="Dimitrov K.M."/>
            <person name="Suarez D.L."/>
            <person name="Swayne D.E."/>
        </authorList>
    </citation>
    <scope>NUCLEOTIDE SEQUENCE [LARGE SCALE GENOMIC DNA]</scope>
    <source>
        <strain evidence="6">LMG 28154</strain>
    </source>
</reference>
<dbReference type="InterPro" id="IPR005119">
    <property type="entry name" value="LysR_subst-bd"/>
</dbReference>
<dbReference type="Proteomes" id="UP000198460">
    <property type="component" value="Unassembled WGS sequence"/>
</dbReference>
<name>A0A238H2V5_9BURK</name>